<feature type="signal peptide" evidence="1">
    <location>
        <begin position="1"/>
        <end position="18"/>
    </location>
</feature>
<proteinExistence type="predicted"/>
<dbReference type="OrthoDB" id="5176208at2759"/>
<feature type="chain" id="PRO_5025443422" description="SnoaL-like domain-containing protein" evidence="1">
    <location>
        <begin position="19"/>
        <end position="176"/>
    </location>
</feature>
<dbReference type="PANTHER" id="PTHR39401">
    <property type="entry name" value="SNOAL-LIKE DOMAIN-CONTAINING PROTEIN"/>
    <property type="match status" value="1"/>
</dbReference>
<name>A0A6A5S3R3_9PLEO</name>
<gene>
    <name evidence="2" type="ORF">EJ02DRAFT_439654</name>
</gene>
<keyword evidence="1" id="KW-0732">Signal</keyword>
<accession>A0A6A5S3R3</accession>
<protein>
    <recommendedName>
        <fullName evidence="4">SnoaL-like domain-containing protein</fullName>
    </recommendedName>
</protein>
<sequence length="176" mass="18758">MKILSVTTSFCLLGVAASVDMSRYSAGPGVNPGFKSYLKELYASAEDPSATKTFTNFFTTDGQLIVLANTATGSDQIIALKQELLPQLGNKHWNHIPNVTTIASETSAKKTYQVLGVIETTFDSGNCSQAYYSSRFTVTKDASGLPQLTPHAGNLVSYDDFVVNPSKSPTSIACGS</sequence>
<dbReference type="Proteomes" id="UP000800038">
    <property type="component" value="Unassembled WGS sequence"/>
</dbReference>
<dbReference type="AlphaFoldDB" id="A0A6A5S3R3"/>
<evidence type="ECO:0000313" key="2">
    <source>
        <dbReference type="EMBL" id="KAF1934782.1"/>
    </source>
</evidence>
<evidence type="ECO:0000256" key="1">
    <source>
        <dbReference type="SAM" id="SignalP"/>
    </source>
</evidence>
<reference evidence="2" key="1">
    <citation type="journal article" date="2020" name="Stud. Mycol.">
        <title>101 Dothideomycetes genomes: a test case for predicting lifestyles and emergence of pathogens.</title>
        <authorList>
            <person name="Haridas S."/>
            <person name="Albert R."/>
            <person name="Binder M."/>
            <person name="Bloem J."/>
            <person name="Labutti K."/>
            <person name="Salamov A."/>
            <person name="Andreopoulos B."/>
            <person name="Baker S."/>
            <person name="Barry K."/>
            <person name="Bills G."/>
            <person name="Bluhm B."/>
            <person name="Cannon C."/>
            <person name="Castanera R."/>
            <person name="Culley D."/>
            <person name="Daum C."/>
            <person name="Ezra D."/>
            <person name="Gonzalez J."/>
            <person name="Henrissat B."/>
            <person name="Kuo A."/>
            <person name="Liang C."/>
            <person name="Lipzen A."/>
            <person name="Lutzoni F."/>
            <person name="Magnuson J."/>
            <person name="Mondo S."/>
            <person name="Nolan M."/>
            <person name="Ohm R."/>
            <person name="Pangilinan J."/>
            <person name="Park H.-J."/>
            <person name="Ramirez L."/>
            <person name="Alfaro M."/>
            <person name="Sun H."/>
            <person name="Tritt A."/>
            <person name="Yoshinaga Y."/>
            <person name="Zwiers L.-H."/>
            <person name="Turgeon B."/>
            <person name="Goodwin S."/>
            <person name="Spatafora J."/>
            <person name="Crous P."/>
            <person name="Grigoriev I."/>
        </authorList>
    </citation>
    <scope>NUCLEOTIDE SEQUENCE</scope>
    <source>
        <strain evidence="2">CBS 161.51</strain>
    </source>
</reference>
<keyword evidence="3" id="KW-1185">Reference proteome</keyword>
<evidence type="ECO:0000313" key="3">
    <source>
        <dbReference type="Proteomes" id="UP000800038"/>
    </source>
</evidence>
<dbReference type="EMBL" id="ML976374">
    <property type="protein sequence ID" value="KAF1934782.1"/>
    <property type="molecule type" value="Genomic_DNA"/>
</dbReference>
<dbReference type="PANTHER" id="PTHR39401:SF1">
    <property type="entry name" value="SNOAL-LIKE DOMAIN-CONTAINING PROTEIN"/>
    <property type="match status" value="1"/>
</dbReference>
<evidence type="ECO:0008006" key="4">
    <source>
        <dbReference type="Google" id="ProtNLM"/>
    </source>
</evidence>
<organism evidence="2 3">
    <name type="scientific">Clathrospora elynae</name>
    <dbReference type="NCBI Taxonomy" id="706981"/>
    <lineage>
        <taxon>Eukaryota</taxon>
        <taxon>Fungi</taxon>
        <taxon>Dikarya</taxon>
        <taxon>Ascomycota</taxon>
        <taxon>Pezizomycotina</taxon>
        <taxon>Dothideomycetes</taxon>
        <taxon>Pleosporomycetidae</taxon>
        <taxon>Pleosporales</taxon>
        <taxon>Diademaceae</taxon>
        <taxon>Clathrospora</taxon>
    </lineage>
</organism>